<gene>
    <name evidence="5" type="ORF">BN4615_P8878</name>
</gene>
<dbReference type="InterPro" id="IPR027417">
    <property type="entry name" value="P-loop_NTPase"/>
</dbReference>
<dbReference type="InterPro" id="IPR016032">
    <property type="entry name" value="Sig_transdc_resp-reg_C-effctor"/>
</dbReference>
<sequence length="1045" mass="112740">MLLGPVEVFAGDGVPVNIPGVRLRMLLTRLALAAGRPVSADALVTDLWGDEPPAGATGALQGLVSRLRRALKGVGAVELVAGGYRLPVSGEDVDAHRFEELVARGRRELAEGRPAEAAALLRAALELWRGPALADVQEAPFAYGNATRLHDVRAAAAEDRFDAELRLGRHTEVLAGLGAAAAEHPLSERLAELRMRALSAAGRQADALAVYEEIRAKLGDELGVDPSQGLREVHLALLRGELDRPPAREESGQNRLPARLTTFFGREAELRQLSGLLGSGRLVTIVGPGGAGKTRLSLEAAARLDQRVWFVPLAGVSEPGRLADAVLGVLSSSDSRLYDSGQLQQATPVDRIVSLLDVGDGVLLLDNCEHLIEAAAELAEQLLLRLPRLRILATSREALAINGETLCPLGSLDLPPGDPEPAEAGRAAAVRLFVDRAAGVRPGFTLDESTADDVVEICRRLDGIPLALELAAAKLRAMSAREIVRRLDDRFRLLNSGSRTALPRQRTLLAMVEWSWDLLDEQERVLARRLSALPGGGSLPALEAICADESLPADDVLGVVGSLVDKSLVQENADRYRMLETVRAYAADRLAESGDDITARLSRYFLMFAEEHEPLLRTRDQLRAIAAFDAEHDNLIYALRSAVAARDVTTASRFVRSLFWYWGIRGMSHQFETSLSEVLAFGDELPADVRAAFQVVQGVAAGSRTELQPPSLDRRALSFHPAVPLFRLSQLATASGGSGPGQDELEHALNSADPWVRASALWAQDFVRTQQGDMTTGAQARREALQAFEQAGDRWGMVMALLAISMDDDIRGNHQEAVSAAERAVAISSELGTEEHLAWSKGRLAAARARSGDLSGALRDLDAGQRQARERGLRRLETTLLNHRAAVLRRSGEYLQAHEALDRLETLVHRVPMPEDVVRGLVAGERVSLLLAEGDAVRARALFPHALWGAFAYGNPGHLASACEWLGRLLALEGDPEGAARSLGMSERIKGVLDQGDPEIRALIRELVGCLGEDRYRAAYREGAAMPRQQAIDRLAGMAGRPGVA</sequence>
<proteinExistence type="inferred from homology"/>
<evidence type="ECO:0000256" key="1">
    <source>
        <dbReference type="ARBA" id="ARBA00005820"/>
    </source>
</evidence>
<reference evidence="5" key="1">
    <citation type="submission" date="2016-04" db="EMBL/GenBank/DDBJ databases">
        <authorList>
            <person name="Evans L.H."/>
            <person name="Alamgir A."/>
            <person name="Owens N."/>
            <person name="Weber N.D."/>
            <person name="Virtaneva K."/>
            <person name="Barbian K."/>
            <person name="Babar A."/>
            <person name="Rosenke K."/>
        </authorList>
    </citation>
    <scope>NUCLEOTIDE SEQUENCE</scope>
    <source>
        <strain evidence="5">Nono1</strain>
    </source>
</reference>
<evidence type="ECO:0000256" key="3">
    <source>
        <dbReference type="PROSITE-ProRule" id="PRU01091"/>
    </source>
</evidence>
<dbReference type="AlphaFoldDB" id="A0A1M4EKG9"/>
<keyword evidence="2 3" id="KW-0238">DNA-binding</keyword>
<dbReference type="PROSITE" id="PS51755">
    <property type="entry name" value="OMPR_PHOB"/>
    <property type="match status" value="1"/>
</dbReference>
<dbReference type="GO" id="GO:0006355">
    <property type="term" value="P:regulation of DNA-templated transcription"/>
    <property type="evidence" value="ECO:0007669"/>
    <property type="project" value="InterPro"/>
</dbReference>
<dbReference type="GO" id="GO:0003677">
    <property type="term" value="F:DNA binding"/>
    <property type="evidence" value="ECO:0007669"/>
    <property type="project" value="UniProtKB-UniRule"/>
</dbReference>
<dbReference type="PANTHER" id="PTHR47691">
    <property type="entry name" value="REGULATOR-RELATED"/>
    <property type="match status" value="1"/>
</dbReference>
<dbReference type="Pfam" id="PF03704">
    <property type="entry name" value="BTAD"/>
    <property type="match status" value="1"/>
</dbReference>
<accession>A0A1M4EKG9</accession>
<dbReference type="InterPro" id="IPR036388">
    <property type="entry name" value="WH-like_DNA-bd_sf"/>
</dbReference>
<dbReference type="SUPFAM" id="SSF48452">
    <property type="entry name" value="TPR-like"/>
    <property type="match status" value="3"/>
</dbReference>
<dbReference type="InterPro" id="IPR005158">
    <property type="entry name" value="BTAD"/>
</dbReference>
<dbReference type="CDD" id="cd15831">
    <property type="entry name" value="BTAD"/>
    <property type="match status" value="1"/>
</dbReference>
<dbReference type="PANTHER" id="PTHR47691:SF3">
    <property type="entry name" value="HTH-TYPE TRANSCRIPTIONAL REGULATOR RV0890C-RELATED"/>
    <property type="match status" value="1"/>
</dbReference>
<feature type="domain" description="OmpR/PhoB-type" evidence="4">
    <location>
        <begin position="1"/>
        <end position="88"/>
    </location>
</feature>
<organism evidence="5">
    <name type="scientific">Nonomuraea gerenzanensis</name>
    <dbReference type="NCBI Taxonomy" id="93944"/>
    <lineage>
        <taxon>Bacteria</taxon>
        <taxon>Bacillati</taxon>
        <taxon>Actinomycetota</taxon>
        <taxon>Actinomycetes</taxon>
        <taxon>Streptosporangiales</taxon>
        <taxon>Streptosporangiaceae</taxon>
        <taxon>Nonomuraea</taxon>
    </lineage>
</organism>
<dbReference type="Gene3D" id="1.25.40.10">
    <property type="entry name" value="Tetratricopeptide repeat domain"/>
    <property type="match status" value="3"/>
</dbReference>
<evidence type="ECO:0000259" key="4">
    <source>
        <dbReference type="PROSITE" id="PS51755"/>
    </source>
</evidence>
<dbReference type="Pfam" id="PF00486">
    <property type="entry name" value="Trans_reg_C"/>
    <property type="match status" value="1"/>
</dbReference>
<dbReference type="GO" id="GO:0000160">
    <property type="term" value="P:phosphorelay signal transduction system"/>
    <property type="evidence" value="ECO:0007669"/>
    <property type="project" value="InterPro"/>
</dbReference>
<name>A0A1M4EKG9_9ACTN</name>
<evidence type="ECO:0000313" key="5">
    <source>
        <dbReference type="EMBL" id="SBO99362.1"/>
    </source>
</evidence>
<dbReference type="InterPro" id="IPR001867">
    <property type="entry name" value="OmpR/PhoB-type_DNA-bd"/>
</dbReference>
<dbReference type="SUPFAM" id="SSF46894">
    <property type="entry name" value="C-terminal effector domain of the bipartite response regulators"/>
    <property type="match status" value="1"/>
</dbReference>
<dbReference type="SMART" id="SM00862">
    <property type="entry name" value="Trans_reg_C"/>
    <property type="match status" value="1"/>
</dbReference>
<dbReference type="Gene3D" id="3.40.50.300">
    <property type="entry name" value="P-loop containing nucleotide triphosphate hydrolases"/>
    <property type="match status" value="1"/>
</dbReference>
<dbReference type="SUPFAM" id="SSF52540">
    <property type="entry name" value="P-loop containing nucleoside triphosphate hydrolases"/>
    <property type="match status" value="1"/>
</dbReference>
<evidence type="ECO:0000256" key="2">
    <source>
        <dbReference type="ARBA" id="ARBA00023125"/>
    </source>
</evidence>
<dbReference type="SMART" id="SM01043">
    <property type="entry name" value="BTAD"/>
    <property type="match status" value="1"/>
</dbReference>
<dbReference type="EMBL" id="LT559118">
    <property type="protein sequence ID" value="SBO99362.1"/>
    <property type="molecule type" value="Genomic_DNA"/>
</dbReference>
<comment type="similarity">
    <text evidence="1">Belongs to the AfsR/DnrI/RedD regulatory family.</text>
</comment>
<feature type="DNA-binding region" description="OmpR/PhoB-type" evidence="3">
    <location>
        <begin position="1"/>
        <end position="88"/>
    </location>
</feature>
<dbReference type="InterPro" id="IPR011990">
    <property type="entry name" value="TPR-like_helical_dom_sf"/>
</dbReference>
<dbReference type="Gene3D" id="1.10.10.10">
    <property type="entry name" value="Winged helix-like DNA-binding domain superfamily/Winged helix DNA-binding domain"/>
    <property type="match status" value="1"/>
</dbReference>
<protein>
    <submittedName>
        <fullName evidence="5">Signal transduction response regulator / Disease resistance domain-containing protein</fullName>
    </submittedName>
</protein>